<dbReference type="Proteomes" id="UP000612956">
    <property type="component" value="Unassembled WGS sequence"/>
</dbReference>
<protein>
    <recommendedName>
        <fullName evidence="4">Transposase</fullName>
    </recommendedName>
</protein>
<dbReference type="AlphaFoldDB" id="A0A917QKM2"/>
<name>A0A917QKM2_9NOCA</name>
<gene>
    <name evidence="2" type="ORF">GCM10011591_28350</name>
</gene>
<dbReference type="EMBL" id="BMMW01000002">
    <property type="protein sequence ID" value="GGK54828.1"/>
    <property type="molecule type" value="Genomic_DNA"/>
</dbReference>
<evidence type="ECO:0000256" key="1">
    <source>
        <dbReference type="SAM" id="MobiDB-lite"/>
    </source>
</evidence>
<feature type="region of interest" description="Disordered" evidence="1">
    <location>
        <begin position="553"/>
        <end position="598"/>
    </location>
</feature>
<comment type="caution">
    <text evidence="2">The sequence shown here is derived from an EMBL/GenBank/DDBJ whole genome shotgun (WGS) entry which is preliminary data.</text>
</comment>
<organism evidence="2 3">
    <name type="scientific">Nocardia camponoti</name>
    <dbReference type="NCBI Taxonomy" id="1616106"/>
    <lineage>
        <taxon>Bacteria</taxon>
        <taxon>Bacillati</taxon>
        <taxon>Actinomycetota</taxon>
        <taxon>Actinomycetes</taxon>
        <taxon>Mycobacteriales</taxon>
        <taxon>Nocardiaceae</taxon>
        <taxon>Nocardia</taxon>
    </lineage>
</organism>
<evidence type="ECO:0000313" key="2">
    <source>
        <dbReference type="EMBL" id="GGK54828.1"/>
    </source>
</evidence>
<sequence length="598" mass="66231">MSRAHRPTRFAEDTDEHLALPGGVGTRPVFSTEIVRDVVVALDRSGVLEQITQWRDDDTPGRSRTGGRPAALPNRDRVVLTLLMLLALNDEPLLLTRVTETLRSRLTPESLDLLGVDPQRFGSSGHTVRDHLYFVVRRAFLRLLQVIDSAPGTPGQRLPAAEVEAIRAARDLDLCRQRQARCVWLANQLLHLSYQMIPPHQRGEWAGDVCVDATPVPVWGKRGSPARSNRDPDTLCSPDIDAGWYSRHDDHRDPSHGRDPKSVWAYEAIITTMTADTPGVAPNYPLLAVALSFDAPGHRVAENAVACLTSLHQRGMPARYLTGDRAYLPKSKPGKLQLPARALGYELVFDYRNDQLGVMTSRHGAIQVEGSWYCPSMPRGLIDATREYREDLIDLDTYLQRLARRADYMLTPKASPDADGYRPMRCPAAGPSPSVACPLKPRAASTPLGLPTVLKPPVDPPRICTNRESTTFSAEDGAKHAQDLQYGTANWHARYATDRNTTEGYNGTIKDPAYGNLAEPGRRRMRGYTAQFLAVALITTATNVRKVRTFLTRSGGSTPAARRTTTGKDRRRHRHPIGAYRPDENTPPRTGPSARSPR</sequence>
<keyword evidence="3" id="KW-1185">Reference proteome</keyword>
<dbReference type="RefSeq" id="WP_188829337.1">
    <property type="nucleotide sequence ID" value="NZ_BMMW01000002.1"/>
</dbReference>
<proteinExistence type="predicted"/>
<evidence type="ECO:0000313" key="3">
    <source>
        <dbReference type="Proteomes" id="UP000612956"/>
    </source>
</evidence>
<reference evidence="2" key="2">
    <citation type="submission" date="2020-09" db="EMBL/GenBank/DDBJ databases">
        <authorList>
            <person name="Sun Q."/>
            <person name="Zhou Y."/>
        </authorList>
    </citation>
    <scope>NUCLEOTIDE SEQUENCE</scope>
    <source>
        <strain evidence="2">CGMCC 4.7278</strain>
    </source>
</reference>
<accession>A0A917QKM2</accession>
<reference evidence="2" key="1">
    <citation type="journal article" date="2014" name="Int. J. Syst. Evol. Microbiol.">
        <title>Complete genome sequence of Corynebacterium casei LMG S-19264T (=DSM 44701T), isolated from a smear-ripened cheese.</title>
        <authorList>
            <consortium name="US DOE Joint Genome Institute (JGI-PGF)"/>
            <person name="Walter F."/>
            <person name="Albersmeier A."/>
            <person name="Kalinowski J."/>
            <person name="Ruckert C."/>
        </authorList>
    </citation>
    <scope>NUCLEOTIDE SEQUENCE</scope>
    <source>
        <strain evidence="2">CGMCC 4.7278</strain>
    </source>
</reference>
<evidence type="ECO:0008006" key="4">
    <source>
        <dbReference type="Google" id="ProtNLM"/>
    </source>
</evidence>